<reference evidence="2 3" key="1">
    <citation type="submission" date="2019-02" db="EMBL/GenBank/DDBJ databases">
        <title>Deep-cultivation of Planctomycetes and their phenomic and genomic characterization uncovers novel biology.</title>
        <authorList>
            <person name="Wiegand S."/>
            <person name="Jogler M."/>
            <person name="Boedeker C."/>
            <person name="Pinto D."/>
            <person name="Vollmers J."/>
            <person name="Rivas-Marin E."/>
            <person name="Kohn T."/>
            <person name="Peeters S.H."/>
            <person name="Heuer A."/>
            <person name="Rast P."/>
            <person name="Oberbeckmann S."/>
            <person name="Bunk B."/>
            <person name="Jeske O."/>
            <person name="Meyerdierks A."/>
            <person name="Storesund J.E."/>
            <person name="Kallscheuer N."/>
            <person name="Luecker S."/>
            <person name="Lage O.M."/>
            <person name="Pohl T."/>
            <person name="Merkel B.J."/>
            <person name="Hornburger P."/>
            <person name="Mueller R.-W."/>
            <person name="Bruemmer F."/>
            <person name="Labrenz M."/>
            <person name="Spormann A.M."/>
            <person name="Op Den Camp H."/>
            <person name="Overmann J."/>
            <person name="Amann R."/>
            <person name="Jetten M.S.M."/>
            <person name="Mascher T."/>
            <person name="Medema M.H."/>
            <person name="Devos D.P."/>
            <person name="Kaster A.-K."/>
            <person name="Ovreas L."/>
            <person name="Rohde M."/>
            <person name="Galperin M.Y."/>
            <person name="Jogler C."/>
        </authorList>
    </citation>
    <scope>NUCLEOTIDE SEQUENCE [LARGE SCALE GENOMIC DNA]</scope>
    <source>
        <strain evidence="2 3">Pla52o</strain>
    </source>
</reference>
<evidence type="ECO:0000256" key="1">
    <source>
        <dbReference type="SAM" id="MobiDB-lite"/>
    </source>
</evidence>
<name>A0A5C6CIB0_9BACT</name>
<dbReference type="OrthoDB" id="248877at2"/>
<dbReference type="PANTHER" id="PTHR30367">
    <property type="entry name" value="P-HYDROXYBENZOIC ACID EFFLUX PUMP SUBUNIT AAEA-RELATED"/>
    <property type="match status" value="1"/>
</dbReference>
<dbReference type="Gene3D" id="1.10.287.470">
    <property type="entry name" value="Helix hairpin bin"/>
    <property type="match status" value="1"/>
</dbReference>
<dbReference type="InterPro" id="IPR050393">
    <property type="entry name" value="MFP_Efflux_Pump"/>
</dbReference>
<dbReference type="SUPFAM" id="SSF111369">
    <property type="entry name" value="HlyD-like secretion proteins"/>
    <property type="match status" value="1"/>
</dbReference>
<feature type="compositionally biased region" description="Polar residues" evidence="1">
    <location>
        <begin position="80"/>
        <end position="92"/>
    </location>
</feature>
<feature type="region of interest" description="Disordered" evidence="1">
    <location>
        <begin position="506"/>
        <end position="534"/>
    </location>
</feature>
<proteinExistence type="predicted"/>
<evidence type="ECO:0000313" key="2">
    <source>
        <dbReference type="EMBL" id="TWU23417.1"/>
    </source>
</evidence>
<dbReference type="Proteomes" id="UP000316304">
    <property type="component" value="Unassembled WGS sequence"/>
</dbReference>
<accession>A0A5C6CIB0</accession>
<organism evidence="2 3">
    <name type="scientific">Novipirellula galeiformis</name>
    <dbReference type="NCBI Taxonomy" id="2528004"/>
    <lineage>
        <taxon>Bacteria</taxon>
        <taxon>Pseudomonadati</taxon>
        <taxon>Planctomycetota</taxon>
        <taxon>Planctomycetia</taxon>
        <taxon>Pirellulales</taxon>
        <taxon>Pirellulaceae</taxon>
        <taxon>Novipirellula</taxon>
    </lineage>
</organism>
<feature type="region of interest" description="Disordered" evidence="1">
    <location>
        <begin position="73"/>
        <end position="104"/>
    </location>
</feature>
<dbReference type="AlphaFoldDB" id="A0A5C6CIB0"/>
<dbReference type="PANTHER" id="PTHR30367:SF1">
    <property type="entry name" value="MULTIDRUG RESISTANCE PROTEIN MDTN"/>
    <property type="match status" value="1"/>
</dbReference>
<gene>
    <name evidence="2" type="ORF">Pla52o_29530</name>
</gene>
<dbReference type="Gene3D" id="3.30.450.40">
    <property type="match status" value="1"/>
</dbReference>
<protein>
    <submittedName>
        <fullName evidence="2">HlyD family secretion protein</fullName>
    </submittedName>
</protein>
<dbReference type="EMBL" id="SJPT01000004">
    <property type="protein sequence ID" value="TWU23417.1"/>
    <property type="molecule type" value="Genomic_DNA"/>
</dbReference>
<sequence length="712" mass="76799">MNPMYTSLPPEPENTPLDRFQDRFEYLGRLARQPISTAEFSQALLNCLVRDIRARRSRVWQSEQGHWHQIAIAGEPPGGSNDSEITPGSASATGPAPVAGSASATLSSDATGVGKCERVMAEDGSVWLSLSIAQVATQAPSIVLQAALLPALTNDAHQARAKEIDAAAELLQAYGLLFEDHLGHQMILRLQTALSSEHQLRTFSDSIHSSVDLHRTAMAIVAATVTATRCQRASVTIHSTSGRSSSPNRNLDQRVLAVSGVSTLDPRSPPVRKLAKLASIVATLKKPLIHDGQDHDLPPQAMEALDAHLDESHLGCLLALPLELLRSTADVDATLESESEGLAMPSGAPVGVLLLEFANPSALHSAAPTATKLTATAAVALRNAAIHSRLPFRRVLSGLRSMTERRGLAGVHRIVWATLAFVFIASALMLIPAELTIESTGTLQPAVVRGCFAPRDGNIDDVLVQHNQTVASGDTLLQMHSPDLELELRRIEGAVESTKKQLIAAESARRRNLNGSSSGRRDSRDGVGSDSGGNHLAAEETQLQATLDSYLEQLSLLRGERDRLAIKSPLDGVVLTWQVEQTLRGRPVRRGQQLLRIAAADSPWILKLELPDGGAGHVQNARRELKRELDVEYVIASHPQDRLHGKIINVAQITSMSDEGPVVEVIAAIDSPPQGLLRAGTQVRGQIHCGQHALGYVWFHELWDAICLHLFF</sequence>
<dbReference type="Gene3D" id="2.40.50.100">
    <property type="match status" value="1"/>
</dbReference>
<keyword evidence="3" id="KW-1185">Reference proteome</keyword>
<comment type="caution">
    <text evidence="2">The sequence shown here is derived from an EMBL/GenBank/DDBJ whole genome shotgun (WGS) entry which is preliminary data.</text>
</comment>
<dbReference type="InterPro" id="IPR029016">
    <property type="entry name" value="GAF-like_dom_sf"/>
</dbReference>
<evidence type="ECO:0000313" key="3">
    <source>
        <dbReference type="Proteomes" id="UP000316304"/>
    </source>
</evidence>